<dbReference type="Pfam" id="PF07686">
    <property type="entry name" value="V-set"/>
    <property type="match status" value="1"/>
</dbReference>
<reference evidence="12" key="3">
    <citation type="submission" date="2025-09" db="UniProtKB">
        <authorList>
            <consortium name="Ensembl"/>
        </authorList>
    </citation>
    <scope>IDENTIFICATION</scope>
</reference>
<dbReference type="Ensembl" id="ENSMMDT00005034910.1">
    <property type="protein sequence ID" value="ENSMMDP00005034155.1"/>
    <property type="gene ID" value="ENSMMDG00005016080.1"/>
</dbReference>
<dbReference type="SUPFAM" id="SSF48726">
    <property type="entry name" value="Immunoglobulin"/>
    <property type="match status" value="1"/>
</dbReference>
<keyword evidence="3" id="KW-0812">Transmembrane</keyword>
<keyword evidence="2" id="KW-1003">Cell membrane</keyword>
<sequence length="175" mass="20460">MVVHRNHFSLSVSHYLSAGQLQVNVSQAVYQAEENSDVTMEWTFTPIMPLTDLNIHLSLGVSDNEPVKKIYYLRGGVELPDFQHEQFTGRVQVDKDELRKGNIRLHLSRLRTDDSGSYQCRMITNTVYFTQYVHIICHVFFIQLQHPDQRRQSAKKEEGLFSSEQHQQLKQFSFM</sequence>
<evidence type="ECO:0000256" key="9">
    <source>
        <dbReference type="ARBA" id="ARBA00023180"/>
    </source>
</evidence>
<evidence type="ECO:0000256" key="6">
    <source>
        <dbReference type="ARBA" id="ARBA00023136"/>
    </source>
</evidence>
<dbReference type="GO" id="GO:0031295">
    <property type="term" value="P:T cell costimulation"/>
    <property type="evidence" value="ECO:0007669"/>
    <property type="project" value="TreeGrafter"/>
</dbReference>
<dbReference type="GeneTree" id="ENSGT01150000287544"/>
<dbReference type="InterPro" id="IPR013783">
    <property type="entry name" value="Ig-like_fold"/>
</dbReference>
<dbReference type="GO" id="GO:0009897">
    <property type="term" value="C:external side of plasma membrane"/>
    <property type="evidence" value="ECO:0007669"/>
    <property type="project" value="TreeGrafter"/>
</dbReference>
<keyword evidence="7" id="KW-1015">Disulfide bond</keyword>
<evidence type="ECO:0000256" key="7">
    <source>
        <dbReference type="ARBA" id="ARBA00023157"/>
    </source>
</evidence>
<dbReference type="InterPro" id="IPR051713">
    <property type="entry name" value="T-cell_Activation_Regulation"/>
</dbReference>
<keyword evidence="5" id="KW-1133">Transmembrane helix</keyword>
<dbReference type="GO" id="GO:0007166">
    <property type="term" value="P:cell surface receptor signaling pathway"/>
    <property type="evidence" value="ECO:0007669"/>
    <property type="project" value="TreeGrafter"/>
</dbReference>
<evidence type="ECO:0000256" key="1">
    <source>
        <dbReference type="ARBA" id="ARBA00004251"/>
    </source>
</evidence>
<dbReference type="Gene3D" id="2.60.40.10">
    <property type="entry name" value="Immunoglobulins"/>
    <property type="match status" value="1"/>
</dbReference>
<keyword evidence="10" id="KW-0393">Immunoglobulin domain</keyword>
<evidence type="ECO:0000259" key="11">
    <source>
        <dbReference type="Pfam" id="PF07686"/>
    </source>
</evidence>
<reference evidence="12" key="1">
    <citation type="submission" date="2019-06" db="EMBL/GenBank/DDBJ databases">
        <authorList>
            <consortium name="Wellcome Sanger Institute Data Sharing"/>
        </authorList>
    </citation>
    <scope>NUCLEOTIDE SEQUENCE [LARGE SCALE GENOMIC DNA]</scope>
</reference>
<dbReference type="PANTHER" id="PTHR25466">
    <property type="entry name" value="T-LYMPHOCYTE ACTIVATION ANTIGEN"/>
    <property type="match status" value="1"/>
</dbReference>
<dbReference type="InParanoid" id="A0A667YU85"/>
<evidence type="ECO:0000256" key="10">
    <source>
        <dbReference type="ARBA" id="ARBA00023319"/>
    </source>
</evidence>
<comment type="subcellular location">
    <subcellularLocation>
        <location evidence="1">Cell membrane</location>
        <topology evidence="1">Single-pass type I membrane protein</topology>
    </subcellularLocation>
</comment>
<keyword evidence="6" id="KW-0472">Membrane</keyword>
<evidence type="ECO:0000256" key="5">
    <source>
        <dbReference type="ARBA" id="ARBA00022989"/>
    </source>
</evidence>
<dbReference type="InterPro" id="IPR013106">
    <property type="entry name" value="Ig_V-set"/>
</dbReference>
<dbReference type="GO" id="GO:0071222">
    <property type="term" value="P:cellular response to lipopolysaccharide"/>
    <property type="evidence" value="ECO:0007669"/>
    <property type="project" value="TreeGrafter"/>
</dbReference>
<evidence type="ECO:0000256" key="4">
    <source>
        <dbReference type="ARBA" id="ARBA00022729"/>
    </source>
</evidence>
<evidence type="ECO:0000256" key="2">
    <source>
        <dbReference type="ARBA" id="ARBA00022475"/>
    </source>
</evidence>
<evidence type="ECO:0000256" key="8">
    <source>
        <dbReference type="ARBA" id="ARBA00023170"/>
    </source>
</evidence>
<dbReference type="Proteomes" id="UP000472263">
    <property type="component" value="Chromosome 18"/>
</dbReference>
<protein>
    <recommendedName>
        <fullName evidence="11">Immunoglobulin V-set domain-containing protein</fullName>
    </recommendedName>
</protein>
<dbReference type="AlphaFoldDB" id="A0A667YU85"/>
<keyword evidence="8" id="KW-0675">Receptor</keyword>
<dbReference type="GO" id="GO:0042102">
    <property type="term" value="P:positive regulation of T cell proliferation"/>
    <property type="evidence" value="ECO:0007669"/>
    <property type="project" value="TreeGrafter"/>
</dbReference>
<accession>A0A667YU85</accession>
<evidence type="ECO:0000256" key="3">
    <source>
        <dbReference type="ARBA" id="ARBA00022692"/>
    </source>
</evidence>
<dbReference type="InterPro" id="IPR036179">
    <property type="entry name" value="Ig-like_dom_sf"/>
</dbReference>
<feature type="domain" description="Immunoglobulin V-set" evidence="11">
    <location>
        <begin position="29"/>
        <end position="134"/>
    </location>
</feature>
<proteinExistence type="predicted"/>
<dbReference type="GO" id="GO:0006955">
    <property type="term" value="P:immune response"/>
    <property type="evidence" value="ECO:0007669"/>
    <property type="project" value="TreeGrafter"/>
</dbReference>
<dbReference type="GO" id="GO:0042130">
    <property type="term" value="P:negative regulation of T cell proliferation"/>
    <property type="evidence" value="ECO:0007669"/>
    <property type="project" value="TreeGrafter"/>
</dbReference>
<keyword evidence="13" id="KW-1185">Reference proteome</keyword>
<dbReference type="PANTHER" id="PTHR25466:SF3">
    <property type="entry name" value="PROGRAMMED CELL DEATH 1 LIGAND 1"/>
    <property type="match status" value="1"/>
</dbReference>
<name>A0A667YU85_9TELE</name>
<keyword evidence="9" id="KW-0325">Glycoprotein</keyword>
<evidence type="ECO:0000313" key="13">
    <source>
        <dbReference type="Proteomes" id="UP000472263"/>
    </source>
</evidence>
<organism evidence="12 13">
    <name type="scientific">Myripristis murdjan</name>
    <name type="common">pinecone soldierfish</name>
    <dbReference type="NCBI Taxonomy" id="586833"/>
    <lineage>
        <taxon>Eukaryota</taxon>
        <taxon>Metazoa</taxon>
        <taxon>Chordata</taxon>
        <taxon>Craniata</taxon>
        <taxon>Vertebrata</taxon>
        <taxon>Euteleostomi</taxon>
        <taxon>Actinopterygii</taxon>
        <taxon>Neopterygii</taxon>
        <taxon>Teleostei</taxon>
        <taxon>Neoteleostei</taxon>
        <taxon>Acanthomorphata</taxon>
        <taxon>Holocentriformes</taxon>
        <taxon>Holocentridae</taxon>
        <taxon>Myripristis</taxon>
    </lineage>
</organism>
<reference evidence="12" key="2">
    <citation type="submission" date="2025-08" db="UniProtKB">
        <authorList>
            <consortium name="Ensembl"/>
        </authorList>
    </citation>
    <scope>IDENTIFICATION</scope>
</reference>
<keyword evidence="4" id="KW-0732">Signal</keyword>
<evidence type="ECO:0000313" key="12">
    <source>
        <dbReference type="Ensembl" id="ENSMMDP00005034155.1"/>
    </source>
</evidence>